<evidence type="ECO:0000256" key="1">
    <source>
        <dbReference type="SAM" id="MobiDB-lite"/>
    </source>
</evidence>
<feature type="region of interest" description="Disordered" evidence="1">
    <location>
        <begin position="206"/>
        <end position="246"/>
    </location>
</feature>
<dbReference type="Pfam" id="PF02383">
    <property type="entry name" value="Syja_N"/>
    <property type="match status" value="1"/>
</dbReference>
<dbReference type="GO" id="GO:0046856">
    <property type="term" value="P:phosphatidylinositol dephosphorylation"/>
    <property type="evidence" value="ECO:0007669"/>
    <property type="project" value="TreeGrafter"/>
</dbReference>
<gene>
    <name evidence="4" type="ORF">BGW36DRAFT_358576</name>
</gene>
<keyword evidence="5" id="KW-1185">Reference proteome</keyword>
<organism evidence="4 5">
    <name type="scientific">Talaromyces proteolyticus</name>
    <dbReference type="NCBI Taxonomy" id="1131652"/>
    <lineage>
        <taxon>Eukaryota</taxon>
        <taxon>Fungi</taxon>
        <taxon>Dikarya</taxon>
        <taxon>Ascomycota</taxon>
        <taxon>Pezizomycotina</taxon>
        <taxon>Eurotiomycetes</taxon>
        <taxon>Eurotiomycetidae</taxon>
        <taxon>Eurotiales</taxon>
        <taxon>Trichocomaceae</taxon>
        <taxon>Talaromyces</taxon>
        <taxon>Talaromyces sect. Bacilispori</taxon>
    </lineage>
</organism>
<feature type="domain" description="HSac2" evidence="3">
    <location>
        <begin position="718"/>
        <end position="878"/>
    </location>
</feature>
<feature type="compositionally biased region" description="Polar residues" evidence="1">
    <location>
        <begin position="174"/>
        <end position="187"/>
    </location>
</feature>
<dbReference type="RefSeq" id="XP_046073530.1">
    <property type="nucleotide sequence ID" value="XM_046213978.1"/>
</dbReference>
<evidence type="ECO:0000313" key="5">
    <source>
        <dbReference type="Proteomes" id="UP001201262"/>
    </source>
</evidence>
<feature type="region of interest" description="Disordered" evidence="1">
    <location>
        <begin position="159"/>
        <end position="187"/>
    </location>
</feature>
<dbReference type="PROSITE" id="PS51791">
    <property type="entry name" value="HSAC2"/>
    <property type="match status" value="1"/>
</dbReference>
<dbReference type="PANTHER" id="PTHR45662:SF7">
    <property type="entry name" value="SACI DOMAIN PROTEIN (AFU_ORTHOLOGUE AFUA_1G15890)"/>
    <property type="match status" value="1"/>
</dbReference>
<name>A0AAD4KYW9_9EURO</name>
<dbReference type="PROSITE" id="PS50275">
    <property type="entry name" value="SAC"/>
    <property type="match status" value="1"/>
</dbReference>
<dbReference type="PANTHER" id="PTHR45662">
    <property type="entry name" value="PHOSPHATIDYLINOSITIDE PHOSPHATASE SAC1"/>
    <property type="match status" value="1"/>
</dbReference>
<feature type="compositionally biased region" description="Polar residues" evidence="1">
    <location>
        <begin position="207"/>
        <end position="216"/>
    </location>
</feature>
<dbReference type="GeneID" id="70244265"/>
<feature type="domain" description="SAC" evidence="2">
    <location>
        <begin position="280"/>
        <end position="648"/>
    </location>
</feature>
<proteinExistence type="predicted"/>
<dbReference type="Pfam" id="PF12456">
    <property type="entry name" value="hSac2"/>
    <property type="match status" value="1"/>
</dbReference>
<dbReference type="Proteomes" id="UP001201262">
    <property type="component" value="Unassembled WGS sequence"/>
</dbReference>
<dbReference type="InterPro" id="IPR022158">
    <property type="entry name" value="Inositol_phosphatase"/>
</dbReference>
<dbReference type="InterPro" id="IPR034753">
    <property type="entry name" value="hSac2"/>
</dbReference>
<feature type="region of interest" description="Disordered" evidence="1">
    <location>
        <begin position="360"/>
        <end position="392"/>
    </location>
</feature>
<dbReference type="EMBL" id="JAJTJA010000005">
    <property type="protein sequence ID" value="KAH8699066.1"/>
    <property type="molecule type" value="Genomic_DNA"/>
</dbReference>
<evidence type="ECO:0000259" key="2">
    <source>
        <dbReference type="PROSITE" id="PS50275"/>
    </source>
</evidence>
<reference evidence="4" key="1">
    <citation type="submission" date="2021-12" db="EMBL/GenBank/DDBJ databases">
        <title>Convergent genome expansion in fungi linked to evolution of root-endophyte symbiosis.</title>
        <authorList>
            <consortium name="DOE Joint Genome Institute"/>
            <person name="Ke Y.-H."/>
            <person name="Bonito G."/>
            <person name="Liao H.-L."/>
            <person name="Looney B."/>
            <person name="Rojas-Flechas A."/>
            <person name="Nash J."/>
            <person name="Hameed K."/>
            <person name="Schadt C."/>
            <person name="Martin F."/>
            <person name="Crous P.W."/>
            <person name="Miettinen O."/>
            <person name="Magnuson J.K."/>
            <person name="Labbe J."/>
            <person name="Jacobson D."/>
            <person name="Doktycz M.J."/>
            <person name="Veneault-Fourrey C."/>
            <person name="Kuo A."/>
            <person name="Mondo S."/>
            <person name="Calhoun S."/>
            <person name="Riley R."/>
            <person name="Ohm R."/>
            <person name="LaButti K."/>
            <person name="Andreopoulos B."/>
            <person name="Pangilinan J."/>
            <person name="Nolan M."/>
            <person name="Tritt A."/>
            <person name="Clum A."/>
            <person name="Lipzen A."/>
            <person name="Daum C."/>
            <person name="Barry K."/>
            <person name="Grigoriev I.V."/>
            <person name="Vilgalys R."/>
        </authorList>
    </citation>
    <scope>NUCLEOTIDE SEQUENCE</scope>
    <source>
        <strain evidence="4">PMI_201</strain>
    </source>
</reference>
<accession>A0AAD4KYW9</accession>
<dbReference type="GO" id="GO:0005783">
    <property type="term" value="C:endoplasmic reticulum"/>
    <property type="evidence" value="ECO:0007669"/>
    <property type="project" value="TreeGrafter"/>
</dbReference>
<sequence length="961" mass="107483">MPGLVRKLAIIAAVDGLILQPHGNGNRNGGNSPAPIRIEYRTDKITALAQPQLELVGKRDACLESHGLIGLLNVASYSFLISITQRKQVAQILGKPIYAVTSVVVIPLSSQSDASHAILQAQQNIARQDKESAEAILEVETSSGAEDDSDATAEDIAISSPGLESTENPEDKQGSTNGSRVAQDVISNRGRNGRFSLNWFSRKRWGSTGSSFSSQTKADEVEEEASSERTKQKSVSSALKEQPEAEATHVLDDASHEEKIQDLVAPSKPIDLMPKLLRYTKMLFSSQNFFFSYDYDLTRRYSVPDSRDAQLPPHGLADSLYFWNKFLLKPFIENGKASTTFVLPVIQGFVGQREFTVASSKNQDADSAGPDKKMVVAGETAEETADDSSKEKHSEDFLLTLISRRSTQRPGLRYLRRGVDDDGNTANTVETEQILSTPNWETSRNVYSLLQLRGSIPLYFSQSPYSLKPTPVIHHSNETNQLAFSRHFRDLNRKYGKIQIVSLLDKRGVETKLGEAYEAYTRSFNEEGRHNDYSLGFEWFDFHHECRGMKFENVKGLVDRLEGTLETFGETVMQDNSILKEQSGIVRTNCMDCLDRTGVTQCAFAQRALEKQLKNEGFAIDLKEDSSTQWFNVLWADNGDAISKQYSSTAALKGDYTRTRKRNYRGALNDFGLTLSRYYNNLVSDYFSQACIDYLLGNVSIQVFSEFQFHLQTIDPGISVAKLRQNAIDTCSRLVVDNQSEELLGGWVMLGPRQSNTLRTLPFEETVLLLTDAALYNCRLDWNVDKVVSFERIDLRSINCIRYGTYITSVLSDAQTDEARNVGIVILYQNGNINAFRVNTRSMQSSFNQDAQDNTNTGEEWDLTAWLRGPKKPSARFMAFKALPISTSATNNLSAEATVSESVAVKSICQEIERAIRDQDRENASDNSVIEEKAIISLAEAKKRTGYLEQLVYDVKKLVWA</sequence>
<protein>
    <submittedName>
        <fullName evidence="4">SacI domain protein</fullName>
    </submittedName>
</protein>
<evidence type="ECO:0000313" key="4">
    <source>
        <dbReference type="EMBL" id="KAH8699066.1"/>
    </source>
</evidence>
<dbReference type="InterPro" id="IPR002013">
    <property type="entry name" value="SAC_dom"/>
</dbReference>
<dbReference type="AlphaFoldDB" id="A0AAD4KYW9"/>
<dbReference type="GO" id="GO:0043812">
    <property type="term" value="F:phosphatidylinositol-4-phosphate phosphatase activity"/>
    <property type="evidence" value="ECO:0007669"/>
    <property type="project" value="TreeGrafter"/>
</dbReference>
<comment type="caution">
    <text evidence="4">The sequence shown here is derived from an EMBL/GenBank/DDBJ whole genome shotgun (WGS) entry which is preliminary data.</text>
</comment>
<evidence type="ECO:0000259" key="3">
    <source>
        <dbReference type="PROSITE" id="PS51791"/>
    </source>
</evidence>